<accession>A0A1J3K9I1</accession>
<evidence type="ECO:0000313" key="1">
    <source>
        <dbReference type="EMBL" id="JAV01400.1"/>
    </source>
</evidence>
<dbReference type="InterPro" id="IPR052060">
    <property type="entry name" value="Bromo_WD_repeat"/>
</dbReference>
<dbReference type="AlphaFoldDB" id="A0A1J3K9I1"/>
<name>A0A1J3K9I1_NOCCA</name>
<dbReference type="GO" id="GO:0006357">
    <property type="term" value="P:regulation of transcription by RNA polymerase II"/>
    <property type="evidence" value="ECO:0007669"/>
    <property type="project" value="TreeGrafter"/>
</dbReference>
<dbReference type="InterPro" id="IPR036322">
    <property type="entry name" value="WD40_repeat_dom_sf"/>
</dbReference>
<organism evidence="1">
    <name type="scientific">Noccaea caerulescens</name>
    <name type="common">Alpine penny-cress</name>
    <name type="synonym">Thlaspi caerulescens</name>
    <dbReference type="NCBI Taxonomy" id="107243"/>
    <lineage>
        <taxon>Eukaryota</taxon>
        <taxon>Viridiplantae</taxon>
        <taxon>Streptophyta</taxon>
        <taxon>Embryophyta</taxon>
        <taxon>Tracheophyta</taxon>
        <taxon>Spermatophyta</taxon>
        <taxon>Magnoliopsida</taxon>
        <taxon>eudicotyledons</taxon>
        <taxon>Gunneridae</taxon>
        <taxon>Pentapetalae</taxon>
        <taxon>rosids</taxon>
        <taxon>malvids</taxon>
        <taxon>Brassicales</taxon>
        <taxon>Brassicaceae</taxon>
        <taxon>Coluteocarpeae</taxon>
        <taxon>Noccaea</taxon>
    </lineage>
</organism>
<dbReference type="GO" id="GO:0007010">
    <property type="term" value="P:cytoskeleton organization"/>
    <property type="evidence" value="ECO:0007669"/>
    <property type="project" value="TreeGrafter"/>
</dbReference>
<dbReference type="SUPFAM" id="SSF50978">
    <property type="entry name" value="WD40 repeat-like"/>
    <property type="match status" value="1"/>
</dbReference>
<protein>
    <submittedName>
        <fullName evidence="1">Bromodomain and WD repeat-containing</fullName>
    </submittedName>
</protein>
<dbReference type="GO" id="GO:0005634">
    <property type="term" value="C:nucleus"/>
    <property type="evidence" value="ECO:0007669"/>
    <property type="project" value="TreeGrafter"/>
</dbReference>
<dbReference type="GO" id="GO:0008360">
    <property type="term" value="P:regulation of cell shape"/>
    <property type="evidence" value="ECO:0007669"/>
    <property type="project" value="TreeGrafter"/>
</dbReference>
<dbReference type="EMBL" id="GEVM01004539">
    <property type="protein sequence ID" value="JAV01400.1"/>
    <property type="molecule type" value="Transcribed_RNA"/>
</dbReference>
<dbReference type="Gene3D" id="2.130.10.10">
    <property type="entry name" value="YVTN repeat-like/Quinoprotein amine dehydrogenase"/>
    <property type="match status" value="1"/>
</dbReference>
<dbReference type="PANTHER" id="PTHR16266:SF17">
    <property type="entry name" value="BRWD3"/>
    <property type="match status" value="1"/>
</dbReference>
<proteinExistence type="predicted"/>
<dbReference type="PANTHER" id="PTHR16266">
    <property type="entry name" value="WD REPEAT DOMAIN 9"/>
    <property type="match status" value="1"/>
</dbReference>
<reference evidence="1" key="1">
    <citation type="submission" date="2016-07" db="EMBL/GenBank/DDBJ databases">
        <title>De novo transcriptome assembly of four accessions of the metal hyperaccumulator plant Noccaea caerulescens.</title>
        <authorList>
            <person name="Blande D."/>
            <person name="Halimaa P."/>
            <person name="Tervahauta A.I."/>
            <person name="Aarts M.G."/>
            <person name="Karenlampi S.O."/>
        </authorList>
    </citation>
    <scope>NUCLEOTIDE SEQUENCE</scope>
</reference>
<sequence length="129" mass="14796">MDVHPFNPRIAMSAGYDGKTIVWDIWEGIPIQIYEISHFKLVDGKFSPDGTSIILSDDVGQLYVLSTGQGDSQKDAKYDQFFLGDYRPLIQDIYGNVLDQESQLPPYRRNMVDPLRDSGMLPFKFFNLR</sequence>
<dbReference type="FunFam" id="2.130.10.10:FF:000440">
    <property type="entry name" value="Bromodomain and WD repeat-containing protein"/>
    <property type="match status" value="1"/>
</dbReference>
<dbReference type="InterPro" id="IPR015943">
    <property type="entry name" value="WD40/YVTN_repeat-like_dom_sf"/>
</dbReference>
<gene>
    <name evidence="1" type="ORF">MP_TR22296_c3_g1_i1_g.64350</name>
</gene>